<dbReference type="Proteomes" id="UP001198402">
    <property type="component" value="Unassembled WGS sequence"/>
</dbReference>
<accession>A0ABS7Y3Q4</accession>
<dbReference type="InterPro" id="IPR001623">
    <property type="entry name" value="DnaJ_domain"/>
</dbReference>
<dbReference type="EMBL" id="JAIUJS010000004">
    <property type="protein sequence ID" value="MCA0153477.1"/>
    <property type="molecule type" value="Genomic_DNA"/>
</dbReference>
<dbReference type="PROSITE" id="PS00636">
    <property type="entry name" value="DNAJ_1"/>
    <property type="match status" value="1"/>
</dbReference>
<dbReference type="Gene3D" id="1.10.287.110">
    <property type="entry name" value="DnaJ domain"/>
    <property type="match status" value="1"/>
</dbReference>
<evidence type="ECO:0000313" key="3">
    <source>
        <dbReference type="EMBL" id="MCA0153477.1"/>
    </source>
</evidence>
<evidence type="ECO:0000313" key="4">
    <source>
        <dbReference type="Proteomes" id="UP001198402"/>
    </source>
</evidence>
<dbReference type="InterPro" id="IPR051948">
    <property type="entry name" value="Hsp70_co-chaperone_J-domain"/>
</dbReference>
<dbReference type="SMART" id="SM00271">
    <property type="entry name" value="DnaJ"/>
    <property type="match status" value="1"/>
</dbReference>
<dbReference type="SUPFAM" id="SSF46565">
    <property type="entry name" value="Chaperone J-domain"/>
    <property type="match status" value="1"/>
</dbReference>
<dbReference type="PROSITE" id="PS50076">
    <property type="entry name" value="DNAJ_2"/>
    <property type="match status" value="1"/>
</dbReference>
<dbReference type="PANTHER" id="PTHR44360">
    <property type="entry name" value="DNAJ HOMOLOG SUBFAMILY B MEMBER 9"/>
    <property type="match status" value="1"/>
</dbReference>
<dbReference type="InterPro" id="IPR036869">
    <property type="entry name" value="J_dom_sf"/>
</dbReference>
<evidence type="ECO:0000256" key="1">
    <source>
        <dbReference type="ARBA" id="ARBA00023186"/>
    </source>
</evidence>
<evidence type="ECO:0000259" key="2">
    <source>
        <dbReference type="PROSITE" id="PS50076"/>
    </source>
</evidence>
<sequence length="142" mass="16718">MTNYYQLLKIDPKADLNDIKKAFRREVALYHPDNNKSPEAKTRFEQIVEAFDILSNPEKRKAYNEMLEFEATNKPVIIEQKEQYKDWQKEAKKKSKKWEDFGLEELLLLDIFVLNGDILGSIFSDNLIDGLTDDLDELLDLF</sequence>
<protein>
    <submittedName>
        <fullName evidence="3">J domain-containing protein</fullName>
    </submittedName>
</protein>
<keyword evidence="1" id="KW-0143">Chaperone</keyword>
<feature type="domain" description="J" evidence="2">
    <location>
        <begin position="3"/>
        <end position="67"/>
    </location>
</feature>
<dbReference type="PANTHER" id="PTHR44360:SF1">
    <property type="entry name" value="DNAJ HOMOLOG SUBFAMILY B MEMBER 9"/>
    <property type="match status" value="1"/>
</dbReference>
<comment type="caution">
    <text evidence="3">The sequence shown here is derived from an EMBL/GenBank/DDBJ whole genome shotgun (WGS) entry which is preliminary data.</text>
</comment>
<organism evidence="3 4">
    <name type="scientific">Winogradskyella vincentii</name>
    <dbReference type="NCBI Taxonomy" id="2877122"/>
    <lineage>
        <taxon>Bacteria</taxon>
        <taxon>Pseudomonadati</taxon>
        <taxon>Bacteroidota</taxon>
        <taxon>Flavobacteriia</taxon>
        <taxon>Flavobacteriales</taxon>
        <taxon>Flavobacteriaceae</taxon>
        <taxon>Winogradskyella</taxon>
    </lineage>
</organism>
<dbReference type="Pfam" id="PF00226">
    <property type="entry name" value="DnaJ"/>
    <property type="match status" value="1"/>
</dbReference>
<dbReference type="RefSeq" id="WP_224478437.1">
    <property type="nucleotide sequence ID" value="NZ_JAIUJS010000004.1"/>
</dbReference>
<reference evidence="4" key="1">
    <citation type="submission" date="2023-07" db="EMBL/GenBank/DDBJ databases">
        <authorList>
            <person name="Yue Y."/>
        </authorList>
    </citation>
    <scope>NUCLEOTIDE SEQUENCE [LARGE SCALE GENOMIC DNA]</scope>
    <source>
        <strain evidence="4">2Y89</strain>
    </source>
</reference>
<dbReference type="PRINTS" id="PR00625">
    <property type="entry name" value="JDOMAIN"/>
</dbReference>
<proteinExistence type="predicted"/>
<dbReference type="CDD" id="cd06257">
    <property type="entry name" value="DnaJ"/>
    <property type="match status" value="1"/>
</dbReference>
<dbReference type="InterPro" id="IPR018253">
    <property type="entry name" value="DnaJ_domain_CS"/>
</dbReference>
<gene>
    <name evidence="3" type="ORF">LBV24_09645</name>
</gene>
<keyword evidence="4" id="KW-1185">Reference proteome</keyword>
<name>A0ABS7Y3Q4_9FLAO</name>